<reference evidence="3 4" key="1">
    <citation type="journal article" date="2023" name="BMC Biol.">
        <title>The compact genome of the sponge Oopsacas minuta (Hexactinellida) is lacking key metazoan core genes.</title>
        <authorList>
            <person name="Santini S."/>
            <person name="Schenkelaars Q."/>
            <person name="Jourda C."/>
            <person name="Duchesne M."/>
            <person name="Belahbib H."/>
            <person name="Rocher C."/>
            <person name="Selva M."/>
            <person name="Riesgo A."/>
            <person name="Vervoort M."/>
            <person name="Leys S.P."/>
            <person name="Kodjabachian L."/>
            <person name="Le Bivic A."/>
            <person name="Borchiellini C."/>
            <person name="Claverie J.M."/>
            <person name="Renard E."/>
        </authorList>
    </citation>
    <scope>NUCLEOTIDE SEQUENCE [LARGE SCALE GENOMIC DNA]</scope>
    <source>
        <strain evidence="3">SPO-2</strain>
    </source>
</reference>
<evidence type="ECO:0000256" key="2">
    <source>
        <dbReference type="PROSITE-ProRule" id="PRU00504"/>
    </source>
</evidence>
<protein>
    <submittedName>
        <fullName evidence="3">Uncharacterized protein</fullName>
    </submittedName>
</protein>
<dbReference type="AlphaFoldDB" id="A0AAV7K3W2"/>
<evidence type="ECO:0000313" key="3">
    <source>
        <dbReference type="EMBL" id="KAI6655463.1"/>
    </source>
</evidence>
<comment type="caution">
    <text evidence="3">The sequence shown here is derived from an EMBL/GenBank/DDBJ whole genome shotgun (WGS) entry which is preliminary data.</text>
</comment>
<dbReference type="PROSITE" id="PS51125">
    <property type="entry name" value="NHL"/>
    <property type="match status" value="1"/>
</dbReference>
<dbReference type="InterPro" id="IPR011042">
    <property type="entry name" value="6-blade_b-propeller_TolB-like"/>
</dbReference>
<sequence>MSAEVKEWELDYSFKKKPVIAVRKEGEADNKLYEPNQLIYRADFGYCRLQVVAFEGNFVTNFVDDLKVASTRGSGEGELDHPRGLCTDYDGDVYVADSSNHRVCIYSDELKFQII</sequence>
<feature type="repeat" description="NHL" evidence="2">
    <location>
        <begin position="66"/>
        <end position="109"/>
    </location>
</feature>
<organism evidence="3 4">
    <name type="scientific">Oopsacas minuta</name>
    <dbReference type="NCBI Taxonomy" id="111878"/>
    <lineage>
        <taxon>Eukaryota</taxon>
        <taxon>Metazoa</taxon>
        <taxon>Porifera</taxon>
        <taxon>Hexactinellida</taxon>
        <taxon>Hexasterophora</taxon>
        <taxon>Lyssacinosida</taxon>
        <taxon>Leucopsacidae</taxon>
        <taxon>Oopsacas</taxon>
    </lineage>
</organism>
<evidence type="ECO:0000313" key="4">
    <source>
        <dbReference type="Proteomes" id="UP001165289"/>
    </source>
</evidence>
<keyword evidence="4" id="KW-1185">Reference proteome</keyword>
<name>A0AAV7K3W2_9METZ</name>
<gene>
    <name evidence="3" type="ORF">LOD99_11401</name>
</gene>
<keyword evidence="1" id="KW-0677">Repeat</keyword>
<dbReference type="Proteomes" id="UP001165289">
    <property type="component" value="Unassembled WGS sequence"/>
</dbReference>
<evidence type="ECO:0000256" key="1">
    <source>
        <dbReference type="ARBA" id="ARBA00022737"/>
    </source>
</evidence>
<dbReference type="EMBL" id="JAKMXF010000191">
    <property type="protein sequence ID" value="KAI6655463.1"/>
    <property type="molecule type" value="Genomic_DNA"/>
</dbReference>
<proteinExistence type="predicted"/>
<dbReference type="SUPFAM" id="SSF63829">
    <property type="entry name" value="Calcium-dependent phosphotriesterase"/>
    <property type="match status" value="1"/>
</dbReference>
<dbReference type="Pfam" id="PF01436">
    <property type="entry name" value="NHL"/>
    <property type="match status" value="1"/>
</dbReference>
<dbReference type="InterPro" id="IPR001258">
    <property type="entry name" value="NHL_repeat"/>
</dbReference>
<dbReference type="Gene3D" id="2.120.10.30">
    <property type="entry name" value="TolB, C-terminal domain"/>
    <property type="match status" value="1"/>
</dbReference>
<accession>A0AAV7K3W2</accession>